<accession>G8R8C1</accession>
<gene>
    <name evidence="7" type="ordered locus">Oweho_2546</name>
</gene>
<organism evidence="7 8">
    <name type="scientific">Owenweeksia hongkongensis (strain DSM 17368 / CIP 108786 / JCM 12287 / NRRL B-23963 / UST20020801)</name>
    <dbReference type="NCBI Taxonomy" id="926562"/>
    <lineage>
        <taxon>Bacteria</taxon>
        <taxon>Pseudomonadati</taxon>
        <taxon>Bacteroidota</taxon>
        <taxon>Flavobacteriia</taxon>
        <taxon>Flavobacteriales</taxon>
        <taxon>Owenweeksiaceae</taxon>
        <taxon>Owenweeksia</taxon>
    </lineage>
</organism>
<feature type="transmembrane region" description="Helical" evidence="6">
    <location>
        <begin position="346"/>
        <end position="367"/>
    </location>
</feature>
<keyword evidence="5 6" id="KW-0472">Membrane</keyword>
<dbReference type="AlphaFoldDB" id="G8R8C1"/>
<dbReference type="STRING" id="926562.Oweho_2546"/>
<proteinExistence type="predicted"/>
<dbReference type="RefSeq" id="WP_014202863.1">
    <property type="nucleotide sequence ID" value="NC_016599.1"/>
</dbReference>
<feature type="transmembrane region" description="Helical" evidence="6">
    <location>
        <begin position="12"/>
        <end position="28"/>
    </location>
</feature>
<evidence type="ECO:0000256" key="5">
    <source>
        <dbReference type="ARBA" id="ARBA00023136"/>
    </source>
</evidence>
<dbReference type="PANTHER" id="PTHR30250">
    <property type="entry name" value="PST FAMILY PREDICTED COLANIC ACID TRANSPORTER"/>
    <property type="match status" value="1"/>
</dbReference>
<keyword evidence="3 6" id="KW-0812">Transmembrane</keyword>
<feature type="transmembrane region" description="Helical" evidence="6">
    <location>
        <begin position="404"/>
        <end position="425"/>
    </location>
</feature>
<dbReference type="InterPro" id="IPR050833">
    <property type="entry name" value="Poly_Biosynth_Transport"/>
</dbReference>
<keyword evidence="4 6" id="KW-1133">Transmembrane helix</keyword>
<dbReference type="Proteomes" id="UP000005631">
    <property type="component" value="Chromosome"/>
</dbReference>
<evidence type="ECO:0000256" key="2">
    <source>
        <dbReference type="ARBA" id="ARBA00022475"/>
    </source>
</evidence>
<feature type="transmembrane region" description="Helical" evidence="6">
    <location>
        <begin position="233"/>
        <end position="252"/>
    </location>
</feature>
<reference evidence="7 8" key="1">
    <citation type="journal article" date="2012" name="Stand. Genomic Sci.">
        <title>Genome sequence of the orange-pigmented seawater bacterium Owenweeksia hongkongensis type strain (UST20020801(T)).</title>
        <authorList>
            <person name="Riedel T."/>
            <person name="Held B."/>
            <person name="Nolan M."/>
            <person name="Lucas S."/>
            <person name="Lapidus A."/>
            <person name="Tice H."/>
            <person name="Del Rio T.G."/>
            <person name="Cheng J.F."/>
            <person name="Han C."/>
            <person name="Tapia R."/>
            <person name="Goodwin L.A."/>
            <person name="Pitluck S."/>
            <person name="Liolios K."/>
            <person name="Mavromatis K."/>
            <person name="Pagani I."/>
            <person name="Ivanova N."/>
            <person name="Mikhailova N."/>
            <person name="Pati A."/>
            <person name="Chen A."/>
            <person name="Palaniappan K."/>
            <person name="Rohde M."/>
            <person name="Tindall B.J."/>
            <person name="Detter J.C."/>
            <person name="Goker M."/>
            <person name="Woyke T."/>
            <person name="Bristow J."/>
            <person name="Eisen J.A."/>
            <person name="Markowitz V."/>
            <person name="Hugenholtz P."/>
            <person name="Klenk H.P."/>
            <person name="Kyrpides N.C."/>
        </authorList>
    </citation>
    <scope>NUCLEOTIDE SEQUENCE</scope>
    <source>
        <strain evidence="8">DSM 17368 / JCM 12287 / NRRL B-23963</strain>
    </source>
</reference>
<feature type="transmembrane region" description="Helical" evidence="6">
    <location>
        <begin position="272"/>
        <end position="294"/>
    </location>
</feature>
<evidence type="ECO:0000256" key="4">
    <source>
        <dbReference type="ARBA" id="ARBA00022989"/>
    </source>
</evidence>
<evidence type="ECO:0000313" key="7">
    <source>
        <dbReference type="EMBL" id="AEV33514.1"/>
    </source>
</evidence>
<dbReference type="GO" id="GO:0005886">
    <property type="term" value="C:plasma membrane"/>
    <property type="evidence" value="ECO:0007669"/>
    <property type="project" value="UniProtKB-SubCell"/>
</dbReference>
<evidence type="ECO:0000256" key="1">
    <source>
        <dbReference type="ARBA" id="ARBA00004651"/>
    </source>
</evidence>
<evidence type="ECO:0000256" key="3">
    <source>
        <dbReference type="ARBA" id="ARBA00022692"/>
    </source>
</evidence>
<feature type="transmembrane region" description="Helical" evidence="6">
    <location>
        <begin position="82"/>
        <end position="108"/>
    </location>
</feature>
<name>G8R8C1_OWEHD</name>
<evidence type="ECO:0000256" key="6">
    <source>
        <dbReference type="SAM" id="Phobius"/>
    </source>
</evidence>
<dbReference type="KEGG" id="oho:Oweho_2546"/>
<feature type="transmembrane region" description="Helical" evidence="6">
    <location>
        <begin position="158"/>
        <end position="176"/>
    </location>
</feature>
<feature type="transmembrane region" description="Helical" evidence="6">
    <location>
        <begin position="48"/>
        <end position="70"/>
    </location>
</feature>
<feature type="transmembrane region" description="Helical" evidence="6">
    <location>
        <begin position="314"/>
        <end position="340"/>
    </location>
</feature>
<keyword evidence="2" id="KW-1003">Cell membrane</keyword>
<feature type="transmembrane region" description="Helical" evidence="6">
    <location>
        <begin position="437"/>
        <end position="454"/>
    </location>
</feature>
<evidence type="ECO:0000313" key="8">
    <source>
        <dbReference type="Proteomes" id="UP000005631"/>
    </source>
</evidence>
<sequence>MSALKKLAGQTAIYGLSSILARFLNFFLTPLHTTVLTKEDYGINSDVYSLIAFLMVVLTFGMETTFFRFYQNRDKHLNPGTIFSHALFPVITFASFFLIMAVVFLPVIAPLLRYENHPEYVVYLAIIVVLDALTAVPFAKLRAENKAFRFVSLKMMQIILFVLLNYFFYWLCPIMVENNFATPLTDLVYHPELGVAYIFISNLIASGLVILLLAPQWTQVKFIFNWKLEKRYLAYAAPLVIAGLAGIANEMVDKQFLKYLLPKSIAFDEIGVYSANYKIATFMMMFIQAFRFAVEPFIFSQYKGESPRKTYAQILKFFTIFQVLIFVGLLGFIDIVKIFIDDKYWIGLPVVPVLLFANLLVGINFNLNFWYKLEDKTRYGAYITFFGLFFTVVLNLLLIPKMGIMGAAIATLVSYGAMTLFSFYLNQKHFKTPYETGRILIYLAVSLILGYVVFTQTREMYFVNTAIILVLAGFIALLEKSELKKLLKNG</sequence>
<feature type="transmembrane region" description="Helical" evidence="6">
    <location>
        <begin position="460"/>
        <end position="478"/>
    </location>
</feature>
<protein>
    <submittedName>
        <fullName evidence="7">Membrane protein involved in the export of O-antigen and teichoic acid</fullName>
    </submittedName>
</protein>
<dbReference type="PANTHER" id="PTHR30250:SF11">
    <property type="entry name" value="O-ANTIGEN TRANSPORTER-RELATED"/>
    <property type="match status" value="1"/>
</dbReference>
<keyword evidence="8" id="KW-1185">Reference proteome</keyword>
<dbReference type="OrthoDB" id="9814608at2"/>
<feature type="transmembrane region" description="Helical" evidence="6">
    <location>
        <begin position="196"/>
        <end position="213"/>
    </location>
</feature>
<dbReference type="EMBL" id="CP003156">
    <property type="protein sequence ID" value="AEV33514.1"/>
    <property type="molecule type" value="Genomic_DNA"/>
</dbReference>
<feature type="transmembrane region" description="Helical" evidence="6">
    <location>
        <begin position="120"/>
        <end position="138"/>
    </location>
</feature>
<dbReference type="eggNOG" id="COG2244">
    <property type="taxonomic scope" value="Bacteria"/>
</dbReference>
<comment type="subcellular location">
    <subcellularLocation>
        <location evidence="1">Cell membrane</location>
        <topology evidence="1">Multi-pass membrane protein</topology>
    </subcellularLocation>
</comment>
<dbReference type="HOGENOM" id="CLU_022017_7_2_10"/>
<feature type="transmembrane region" description="Helical" evidence="6">
    <location>
        <begin position="379"/>
        <end position="398"/>
    </location>
</feature>
<dbReference type="PATRIC" id="fig|926562.3.peg.2562"/>